<dbReference type="Pfam" id="PF05977">
    <property type="entry name" value="MFS_3"/>
    <property type="match status" value="1"/>
</dbReference>
<feature type="transmembrane region" description="Helical" evidence="7">
    <location>
        <begin position="306"/>
        <end position="324"/>
    </location>
</feature>
<proteinExistence type="predicted"/>
<evidence type="ECO:0000256" key="4">
    <source>
        <dbReference type="ARBA" id="ARBA00022692"/>
    </source>
</evidence>
<keyword evidence="2" id="KW-0813">Transport</keyword>
<evidence type="ECO:0000256" key="2">
    <source>
        <dbReference type="ARBA" id="ARBA00022448"/>
    </source>
</evidence>
<dbReference type="Gene3D" id="1.20.1250.20">
    <property type="entry name" value="MFS general substrate transporter like domains"/>
    <property type="match status" value="1"/>
</dbReference>
<feature type="transmembrane region" description="Helical" evidence="7">
    <location>
        <begin position="330"/>
        <end position="352"/>
    </location>
</feature>
<evidence type="ECO:0000313" key="9">
    <source>
        <dbReference type="EMBL" id="MDC7789778.1"/>
    </source>
</evidence>
<feature type="transmembrane region" description="Helical" evidence="7">
    <location>
        <begin position="192"/>
        <end position="209"/>
    </location>
</feature>
<dbReference type="InterPro" id="IPR020846">
    <property type="entry name" value="MFS_dom"/>
</dbReference>
<feature type="domain" description="Major facilitator superfamily (MFS) profile" evidence="8">
    <location>
        <begin position="31"/>
        <end position="419"/>
    </location>
</feature>
<dbReference type="PROSITE" id="PS50850">
    <property type="entry name" value="MFS"/>
    <property type="match status" value="1"/>
</dbReference>
<dbReference type="InterPro" id="IPR036259">
    <property type="entry name" value="MFS_trans_sf"/>
</dbReference>
<evidence type="ECO:0000256" key="6">
    <source>
        <dbReference type="ARBA" id="ARBA00023136"/>
    </source>
</evidence>
<evidence type="ECO:0000256" key="5">
    <source>
        <dbReference type="ARBA" id="ARBA00022989"/>
    </source>
</evidence>
<keyword evidence="4 7" id="KW-0812">Transmembrane</keyword>
<reference evidence="9" key="2">
    <citation type="submission" date="2023-02" db="EMBL/GenBank/DDBJ databases">
        <authorList>
            <person name="Rayyan A."/>
            <person name="Meyer T."/>
            <person name="Kyndt J.A."/>
        </authorList>
    </citation>
    <scope>NUCLEOTIDE SEQUENCE</scope>
    <source>
        <strain evidence="9">DSM 9987</strain>
    </source>
</reference>
<comment type="caution">
    <text evidence="9">The sequence shown here is derived from an EMBL/GenBank/DDBJ whole genome shotgun (WGS) entry which is preliminary data.</text>
</comment>
<evidence type="ECO:0000313" key="10">
    <source>
        <dbReference type="Proteomes" id="UP001165652"/>
    </source>
</evidence>
<gene>
    <name evidence="9" type="ORF">PQJ73_29210</name>
</gene>
<feature type="transmembrane region" description="Helical" evidence="7">
    <location>
        <begin position="97"/>
        <end position="120"/>
    </location>
</feature>
<feature type="transmembrane region" description="Helical" evidence="7">
    <location>
        <begin position="126"/>
        <end position="148"/>
    </location>
</feature>
<feature type="transmembrane region" description="Helical" evidence="7">
    <location>
        <begin position="31"/>
        <end position="48"/>
    </location>
</feature>
<name>A0ABT5JJ72_RHOTP</name>
<sequence length="555" mass="58048">MTATRDHADPAGRTAAAAPAGGAFAPLRHRLFAVIWAATVLGNVGTFMRDVASAWLVTEISPTPAAVALIQAAASLPIFLFAIPAGVLSDILDRRKFLIVVQVMLGTVSAVLAGLAATGAVSVTSLALLTFLGGTGAALAMPTWQAIVPELVPRPDLKGAVALGSLGFNIARAVGPALGGVALAVFGAAVTYGLDVASYVLVIGALIWWRRDATADDELREHFGGALRAGLRFARASRDMHRLLWRAVLFFVFASAVWALLPLVARQELGGSPGFYGLMLGSVGAGAILGALLLPRLRAAIGQDRLVLGASLVTAASTILLAPAQAPWHGIVLMVILGAAWIAILTTLNATMQAILPNWTRGRGLAIYLTVFNGAMAAGSLGWGVFAQAVGIDAALVTAGLGLAAASALACRARLPSGEADLMPSMHWPEPIVADPVPDDRGPVLITITYRVAAQDRAAFAAVLDRLSAARRRDGAYAWGLTEDAADPERLVEWFFVESWAEHRRQHRRVSRVDADLQAEAVALHRGPEPPVVRHHLAVRVRGASTPRAADAPST</sequence>
<evidence type="ECO:0000256" key="1">
    <source>
        <dbReference type="ARBA" id="ARBA00004651"/>
    </source>
</evidence>
<dbReference type="RefSeq" id="WP_272780597.1">
    <property type="nucleotide sequence ID" value="NZ_JAQQLI010000090.1"/>
</dbReference>
<dbReference type="SUPFAM" id="SSF103473">
    <property type="entry name" value="MFS general substrate transporter"/>
    <property type="match status" value="1"/>
</dbReference>
<evidence type="ECO:0000259" key="8">
    <source>
        <dbReference type="PROSITE" id="PS50850"/>
    </source>
</evidence>
<dbReference type="PANTHER" id="PTHR23513">
    <property type="entry name" value="INTEGRAL MEMBRANE EFFLUX PROTEIN-RELATED"/>
    <property type="match status" value="1"/>
</dbReference>
<keyword evidence="5 7" id="KW-1133">Transmembrane helix</keyword>
<reference evidence="9" key="1">
    <citation type="journal article" date="2023" name="Microbiol Resour">
        <title>Genome Sequences of Rhodoplanes serenus and Two Thermotolerant Strains, Rhodoplanes tepidamans and 'Rhodoplanes cryptolactis,' Further Refine the Genus.</title>
        <authorList>
            <person name="Rayyan A.A."/>
            <person name="Kyndt J.A."/>
        </authorList>
    </citation>
    <scope>NUCLEOTIDE SEQUENCE</scope>
    <source>
        <strain evidence="9">DSM 9987</strain>
    </source>
</reference>
<evidence type="ECO:0000256" key="3">
    <source>
        <dbReference type="ARBA" id="ARBA00022475"/>
    </source>
</evidence>
<dbReference type="InterPro" id="IPR010290">
    <property type="entry name" value="TM_effector"/>
</dbReference>
<feature type="transmembrane region" description="Helical" evidence="7">
    <location>
        <begin position="364"/>
        <end position="386"/>
    </location>
</feature>
<dbReference type="CDD" id="cd06173">
    <property type="entry name" value="MFS_MefA_like"/>
    <property type="match status" value="1"/>
</dbReference>
<evidence type="ECO:0000256" key="7">
    <source>
        <dbReference type="SAM" id="Phobius"/>
    </source>
</evidence>
<comment type="subcellular location">
    <subcellularLocation>
        <location evidence="1">Cell membrane</location>
        <topology evidence="1">Multi-pass membrane protein</topology>
    </subcellularLocation>
</comment>
<keyword evidence="10" id="KW-1185">Reference proteome</keyword>
<organism evidence="9 10">
    <name type="scientific">Rhodoplanes tepidamans</name>
    <name type="common">Rhodoplanes cryptolactis</name>
    <dbReference type="NCBI Taxonomy" id="200616"/>
    <lineage>
        <taxon>Bacteria</taxon>
        <taxon>Pseudomonadati</taxon>
        <taxon>Pseudomonadota</taxon>
        <taxon>Alphaproteobacteria</taxon>
        <taxon>Hyphomicrobiales</taxon>
        <taxon>Nitrobacteraceae</taxon>
        <taxon>Rhodoplanes</taxon>
    </lineage>
</organism>
<dbReference type="Proteomes" id="UP001165652">
    <property type="component" value="Unassembled WGS sequence"/>
</dbReference>
<keyword evidence="6 7" id="KW-0472">Membrane</keyword>
<protein>
    <submittedName>
        <fullName evidence="9">MFS transporter</fullName>
    </submittedName>
</protein>
<dbReference type="EMBL" id="JAQQLI010000090">
    <property type="protein sequence ID" value="MDC7789778.1"/>
    <property type="molecule type" value="Genomic_DNA"/>
</dbReference>
<feature type="transmembrane region" description="Helical" evidence="7">
    <location>
        <begin position="243"/>
        <end position="263"/>
    </location>
</feature>
<feature type="transmembrane region" description="Helical" evidence="7">
    <location>
        <begin position="68"/>
        <end position="88"/>
    </location>
</feature>
<accession>A0ABT5JJ72</accession>
<dbReference type="PANTHER" id="PTHR23513:SF11">
    <property type="entry name" value="STAPHYLOFERRIN A TRANSPORTER"/>
    <property type="match status" value="1"/>
</dbReference>
<keyword evidence="3" id="KW-1003">Cell membrane</keyword>
<feature type="transmembrane region" description="Helical" evidence="7">
    <location>
        <begin position="275"/>
        <end position="294"/>
    </location>
</feature>